<evidence type="ECO:0000313" key="15">
    <source>
        <dbReference type="EMBL" id="PIO97033.1"/>
    </source>
</evidence>
<feature type="region of interest" description="Disordered" evidence="12">
    <location>
        <begin position="396"/>
        <end position="417"/>
    </location>
</feature>
<dbReference type="GO" id="GO:0005524">
    <property type="term" value="F:ATP binding"/>
    <property type="evidence" value="ECO:0007669"/>
    <property type="project" value="UniProtKB-KW"/>
</dbReference>
<keyword evidence="8" id="KW-0051">Antiviral defense</keyword>
<organism evidence="15 16">
    <name type="scientific">Pleomorphomonas carboxyditropha</name>
    <dbReference type="NCBI Taxonomy" id="2023338"/>
    <lineage>
        <taxon>Bacteria</taxon>
        <taxon>Pseudomonadati</taxon>
        <taxon>Pseudomonadota</taxon>
        <taxon>Alphaproteobacteria</taxon>
        <taxon>Hyphomicrobiales</taxon>
        <taxon>Pleomorphomonadaceae</taxon>
        <taxon>Pleomorphomonas</taxon>
    </lineage>
</organism>
<dbReference type="InterPro" id="IPR048445">
    <property type="entry name" value="DncV-like_NTFase"/>
</dbReference>
<name>A0A2G9WQT2_9HYPH</name>
<dbReference type="Proteomes" id="UP000231070">
    <property type="component" value="Unassembled WGS sequence"/>
</dbReference>
<dbReference type="GO" id="GO:0046872">
    <property type="term" value="F:metal ion binding"/>
    <property type="evidence" value="ECO:0007669"/>
    <property type="project" value="UniProtKB-KW"/>
</dbReference>
<evidence type="ECO:0000256" key="5">
    <source>
        <dbReference type="ARBA" id="ARBA00022840"/>
    </source>
</evidence>
<keyword evidence="1" id="KW-0808">Transferase</keyword>
<gene>
    <name evidence="15" type="ORF">CJ014_22295</name>
</gene>
<keyword evidence="7" id="KW-0546">Nucleotide metabolism</keyword>
<dbReference type="InterPro" id="IPR048446">
    <property type="entry name" value="DncV_C"/>
</dbReference>
<evidence type="ECO:0000256" key="8">
    <source>
        <dbReference type="ARBA" id="ARBA00023118"/>
    </source>
</evidence>
<dbReference type="GO" id="GO:0009117">
    <property type="term" value="P:nucleotide metabolic process"/>
    <property type="evidence" value="ECO:0007669"/>
    <property type="project" value="UniProtKB-KW"/>
</dbReference>
<keyword evidence="6" id="KW-0460">Magnesium</keyword>
<dbReference type="InterPro" id="IPR047805">
    <property type="entry name" value="GAMP_synthase"/>
</dbReference>
<keyword evidence="4" id="KW-0547">Nucleotide-binding</keyword>
<evidence type="ECO:0000313" key="16">
    <source>
        <dbReference type="Proteomes" id="UP000231070"/>
    </source>
</evidence>
<evidence type="ECO:0000256" key="3">
    <source>
        <dbReference type="ARBA" id="ARBA00022723"/>
    </source>
</evidence>
<evidence type="ECO:0000256" key="10">
    <source>
        <dbReference type="ARBA" id="ARBA00044145"/>
    </source>
</evidence>
<feature type="domain" description="Cyclic GMP-AMP synthase C-terminal" evidence="14">
    <location>
        <begin position="244"/>
        <end position="375"/>
    </location>
</feature>
<dbReference type="GO" id="GO:0005525">
    <property type="term" value="F:GTP binding"/>
    <property type="evidence" value="ECO:0007669"/>
    <property type="project" value="UniProtKB-KW"/>
</dbReference>
<proteinExistence type="predicted"/>
<dbReference type="Pfam" id="PF21713">
    <property type="entry name" value="DncV_C"/>
    <property type="match status" value="1"/>
</dbReference>
<accession>A0A2G9WQT2</accession>
<evidence type="ECO:0000256" key="12">
    <source>
        <dbReference type="SAM" id="MobiDB-lite"/>
    </source>
</evidence>
<keyword evidence="9" id="KW-0342">GTP-binding</keyword>
<evidence type="ECO:0000259" key="13">
    <source>
        <dbReference type="Pfam" id="PF21654"/>
    </source>
</evidence>
<keyword evidence="5" id="KW-0067">ATP-binding</keyword>
<dbReference type="NCBIfam" id="NF041078">
    <property type="entry name" value="cGAS"/>
    <property type="match status" value="1"/>
</dbReference>
<evidence type="ECO:0000256" key="6">
    <source>
        <dbReference type="ARBA" id="ARBA00022842"/>
    </source>
</evidence>
<keyword evidence="2" id="KW-0548">Nucleotidyltransferase</keyword>
<evidence type="ECO:0000256" key="1">
    <source>
        <dbReference type="ARBA" id="ARBA00022679"/>
    </source>
</evidence>
<protein>
    <recommendedName>
        <fullName evidence="10">Cyclic GMP-AMP synthase</fullName>
    </recommendedName>
</protein>
<evidence type="ECO:0000256" key="2">
    <source>
        <dbReference type="ARBA" id="ARBA00022695"/>
    </source>
</evidence>
<evidence type="ECO:0000256" key="9">
    <source>
        <dbReference type="ARBA" id="ARBA00023134"/>
    </source>
</evidence>
<dbReference type="GO" id="GO:0051607">
    <property type="term" value="P:defense response to virus"/>
    <property type="evidence" value="ECO:0007669"/>
    <property type="project" value="UniProtKB-KW"/>
</dbReference>
<sequence length="417" mass="46799">MTLNAHRVFTGPADADHFLAALTLEPATEQLLRAARETCREAIRSGLRTWSTILQKSMLFEAAQVNIAPASLKPKFKMQGSFAYRTLNRPAHTPPQEIDLDDGVFVPVSFLNDNGRAHPALISSGYFQAVEATLIPVCQEKGWTLVTDKPSCVRVELNDEAHIDFALYAIPDDEFGQLIETEALAKAMNAQDRALLNEQIELAEDLYRGLREDQIMLAHRKEGWKPSDPRKLEDWFRAALRTHGEQLRRVCRYLKGWRDHHWEACRLSSIALMSCVITTYDEAAAKPADDRDDLALLAVADRLPNLLQGRIVNPVVDDQYLDEGWEEEDRTRFVNEAQALRDRLHEAIVDTDSAPRALASLVSAFGDRLPDDYNLIKSEDSATLAAPAVLTSGLVKQMGGDREPQQAVKREGDRRYG</sequence>
<evidence type="ECO:0000256" key="7">
    <source>
        <dbReference type="ARBA" id="ARBA00023080"/>
    </source>
</evidence>
<dbReference type="RefSeq" id="WP_100082714.1">
    <property type="nucleotide sequence ID" value="NZ_NQVN01000022.1"/>
</dbReference>
<comment type="caution">
    <text evidence="15">The sequence shown here is derived from an EMBL/GenBank/DDBJ whole genome shotgun (WGS) entry which is preliminary data.</text>
</comment>
<dbReference type="EMBL" id="NQVN01000022">
    <property type="protein sequence ID" value="PIO97033.1"/>
    <property type="molecule type" value="Genomic_DNA"/>
</dbReference>
<comment type="catalytic activity">
    <reaction evidence="11">
        <text>GTP + ATP = 3',3'-cGAMP + 2 diphosphate</text>
        <dbReference type="Rhea" id="RHEA:35647"/>
        <dbReference type="ChEBI" id="CHEBI:30616"/>
        <dbReference type="ChEBI" id="CHEBI:33019"/>
        <dbReference type="ChEBI" id="CHEBI:37565"/>
        <dbReference type="ChEBI" id="CHEBI:71501"/>
    </reaction>
    <physiologicalReaction direction="left-to-right" evidence="11">
        <dbReference type="Rhea" id="RHEA:35648"/>
    </physiologicalReaction>
</comment>
<evidence type="ECO:0000256" key="11">
    <source>
        <dbReference type="ARBA" id="ARBA00048304"/>
    </source>
</evidence>
<evidence type="ECO:0000259" key="14">
    <source>
        <dbReference type="Pfam" id="PF21713"/>
    </source>
</evidence>
<dbReference type="AlphaFoldDB" id="A0A2G9WQT2"/>
<keyword evidence="3" id="KW-0479">Metal-binding</keyword>
<keyword evidence="16" id="KW-1185">Reference proteome</keyword>
<feature type="compositionally biased region" description="Basic and acidic residues" evidence="12">
    <location>
        <begin position="399"/>
        <end position="417"/>
    </location>
</feature>
<reference evidence="15 16" key="1">
    <citation type="submission" date="2017-08" db="EMBL/GenBank/DDBJ databases">
        <title>Pleomorphomonas carboxidotrophicus sp. nov., a new mesophilic hydrogenogenic carboxidotroph.</title>
        <authorList>
            <person name="Esquivel-Elizondo S."/>
            <person name="Krajmalnik-Brown R."/>
            <person name="Maldonado J."/>
        </authorList>
    </citation>
    <scope>NUCLEOTIDE SEQUENCE [LARGE SCALE GENOMIC DNA]</scope>
    <source>
        <strain evidence="15 16">SVCO-16</strain>
    </source>
</reference>
<feature type="domain" description="Cyclic GMP-AMP synthase DncV-like nucleotidyltransferase" evidence="13">
    <location>
        <begin position="74"/>
        <end position="168"/>
    </location>
</feature>
<evidence type="ECO:0000256" key="4">
    <source>
        <dbReference type="ARBA" id="ARBA00022741"/>
    </source>
</evidence>
<dbReference type="OrthoDB" id="6402963at2"/>
<dbReference type="Pfam" id="PF21654">
    <property type="entry name" value="DncV-like_NTFase"/>
    <property type="match status" value="1"/>
</dbReference>
<dbReference type="GO" id="GO:0140701">
    <property type="term" value="F:3',3'-cyclic GMP-AMP synthase activity"/>
    <property type="evidence" value="ECO:0007669"/>
    <property type="project" value="InterPro"/>
</dbReference>